<reference evidence="3 4" key="1">
    <citation type="submission" date="2018-11" db="EMBL/GenBank/DDBJ databases">
        <authorList>
            <consortium name="Pathogen Informatics"/>
        </authorList>
    </citation>
    <scope>NUCLEOTIDE SEQUENCE [LARGE SCALE GENOMIC DNA]</scope>
</reference>
<keyword evidence="4" id="KW-1185">Reference proteome</keyword>
<proteinExistence type="predicted"/>
<protein>
    <submittedName>
        <fullName evidence="3 5">Uncharacterized protein</fullName>
    </submittedName>
</protein>
<evidence type="ECO:0000313" key="5">
    <source>
        <dbReference type="WBParaSite" id="HPBE_0002272701-mRNA-1"/>
    </source>
</evidence>
<evidence type="ECO:0000256" key="2">
    <source>
        <dbReference type="SAM" id="Phobius"/>
    </source>
</evidence>
<sequence length="111" mass="12393">MAAVRPRRCFPLRTQDGSGTRREAARSAYRPRKTFYYSHLYYSFCILFVFVMNCYNYPVYCEDGGGGGPGFLPCSQGGDGWRGEPGDGEERESSLESLPLRVNTTNTQGQG</sequence>
<keyword evidence="2" id="KW-1133">Transmembrane helix</keyword>
<evidence type="ECO:0000313" key="4">
    <source>
        <dbReference type="Proteomes" id="UP000050761"/>
    </source>
</evidence>
<evidence type="ECO:0000313" key="3">
    <source>
        <dbReference type="EMBL" id="VDP34323.1"/>
    </source>
</evidence>
<reference evidence="5" key="2">
    <citation type="submission" date="2019-09" db="UniProtKB">
        <authorList>
            <consortium name="WormBaseParasite"/>
        </authorList>
    </citation>
    <scope>IDENTIFICATION</scope>
</reference>
<dbReference type="AlphaFoldDB" id="A0A183GJ85"/>
<gene>
    <name evidence="3" type="ORF">HPBE_LOCUS22726</name>
</gene>
<keyword evidence="2" id="KW-0812">Transmembrane</keyword>
<dbReference type="Proteomes" id="UP000050761">
    <property type="component" value="Unassembled WGS sequence"/>
</dbReference>
<organism evidence="4 5">
    <name type="scientific">Heligmosomoides polygyrus</name>
    <name type="common">Parasitic roundworm</name>
    <dbReference type="NCBI Taxonomy" id="6339"/>
    <lineage>
        <taxon>Eukaryota</taxon>
        <taxon>Metazoa</taxon>
        <taxon>Ecdysozoa</taxon>
        <taxon>Nematoda</taxon>
        <taxon>Chromadorea</taxon>
        <taxon>Rhabditida</taxon>
        <taxon>Rhabditina</taxon>
        <taxon>Rhabditomorpha</taxon>
        <taxon>Strongyloidea</taxon>
        <taxon>Heligmosomidae</taxon>
        <taxon>Heligmosomoides</taxon>
    </lineage>
</organism>
<name>A0A183GJ85_HELPZ</name>
<feature type="compositionally biased region" description="Polar residues" evidence="1">
    <location>
        <begin position="102"/>
        <end position="111"/>
    </location>
</feature>
<feature type="transmembrane region" description="Helical" evidence="2">
    <location>
        <begin position="35"/>
        <end position="52"/>
    </location>
</feature>
<keyword evidence="2" id="KW-0472">Membrane</keyword>
<accession>A0A3P8GIX2</accession>
<feature type="region of interest" description="Disordered" evidence="1">
    <location>
        <begin position="76"/>
        <end position="111"/>
    </location>
</feature>
<dbReference type="EMBL" id="UZAH01034292">
    <property type="protein sequence ID" value="VDP34323.1"/>
    <property type="molecule type" value="Genomic_DNA"/>
</dbReference>
<dbReference type="WBParaSite" id="HPBE_0002272701-mRNA-1">
    <property type="protein sequence ID" value="HPBE_0002272701-mRNA-1"/>
    <property type="gene ID" value="HPBE_0002272701"/>
</dbReference>
<evidence type="ECO:0000256" key="1">
    <source>
        <dbReference type="SAM" id="MobiDB-lite"/>
    </source>
</evidence>
<accession>A0A183GJ85</accession>